<evidence type="ECO:0000313" key="2">
    <source>
        <dbReference type="EMBL" id="MPM22578.1"/>
    </source>
</evidence>
<proteinExistence type="predicted"/>
<accession>A0A644Y3L6</accession>
<reference evidence="2" key="1">
    <citation type="submission" date="2019-08" db="EMBL/GenBank/DDBJ databases">
        <authorList>
            <person name="Kucharzyk K."/>
            <person name="Murdoch R.W."/>
            <person name="Higgins S."/>
            <person name="Loffler F."/>
        </authorList>
    </citation>
    <scope>NUCLEOTIDE SEQUENCE</scope>
</reference>
<gene>
    <name evidence="2" type="ORF">SDC9_69035</name>
</gene>
<protein>
    <recommendedName>
        <fullName evidence="1">Lipocalin-like domain-containing protein</fullName>
    </recommendedName>
</protein>
<dbReference type="InterPro" id="IPR024311">
    <property type="entry name" value="Lipocalin-like"/>
</dbReference>
<feature type="domain" description="Lipocalin-like" evidence="1">
    <location>
        <begin position="14"/>
        <end position="142"/>
    </location>
</feature>
<dbReference type="AlphaFoldDB" id="A0A644Y3L6"/>
<dbReference type="EMBL" id="VSSQ01003837">
    <property type="protein sequence ID" value="MPM22578.1"/>
    <property type="molecule type" value="Genomic_DNA"/>
</dbReference>
<evidence type="ECO:0000259" key="1">
    <source>
        <dbReference type="Pfam" id="PF13924"/>
    </source>
</evidence>
<sequence length="145" mass="16434">MAATTITPEEFERTWRLVDWRQEYDDGRVKHPMGEGPIGLIAYRDGRMYEIATSAGRANFVTGGQWDADEAERAMAYSTSMCYAGTYTLEGDQVTHHVDLSVFPNFVGKSLRRTVGWDGQTMTLSGRMEEGTSEARTVILDWRPW</sequence>
<comment type="caution">
    <text evidence="2">The sequence shown here is derived from an EMBL/GenBank/DDBJ whole genome shotgun (WGS) entry which is preliminary data.</text>
</comment>
<dbReference type="Pfam" id="PF13924">
    <property type="entry name" value="Lipocalin_5"/>
    <property type="match status" value="1"/>
</dbReference>
<name>A0A644Y3L6_9ZZZZ</name>
<organism evidence="2">
    <name type="scientific">bioreactor metagenome</name>
    <dbReference type="NCBI Taxonomy" id="1076179"/>
    <lineage>
        <taxon>unclassified sequences</taxon>
        <taxon>metagenomes</taxon>
        <taxon>ecological metagenomes</taxon>
    </lineage>
</organism>